<dbReference type="Gene3D" id="3.90.79.10">
    <property type="entry name" value="Nucleoside Triphosphate Pyrophosphohydrolase"/>
    <property type="match status" value="1"/>
</dbReference>
<dbReference type="PROSITE" id="PS51462">
    <property type="entry name" value="NUDIX"/>
    <property type="match status" value="1"/>
</dbReference>
<dbReference type="GO" id="GO:0010945">
    <property type="term" value="F:coenzyme A diphosphatase activity"/>
    <property type="evidence" value="ECO:0007669"/>
    <property type="project" value="InterPro"/>
</dbReference>
<keyword evidence="4" id="KW-1185">Reference proteome</keyword>
<proteinExistence type="predicted"/>
<dbReference type="Proteomes" id="UP000054477">
    <property type="component" value="Unassembled WGS sequence"/>
</dbReference>
<dbReference type="PANTHER" id="PTHR12992:SF44">
    <property type="entry name" value="NUDIX HYDROLASE DOMAIN-CONTAINING PROTEIN"/>
    <property type="match status" value="1"/>
</dbReference>
<feature type="transmembrane region" description="Helical" evidence="1">
    <location>
        <begin position="400"/>
        <end position="424"/>
    </location>
</feature>
<evidence type="ECO:0000259" key="2">
    <source>
        <dbReference type="PROSITE" id="PS51462"/>
    </source>
</evidence>
<keyword evidence="1" id="KW-0812">Transmembrane</keyword>
<dbReference type="AlphaFoldDB" id="A0A0C9X0E5"/>
<evidence type="ECO:0000313" key="4">
    <source>
        <dbReference type="Proteomes" id="UP000054477"/>
    </source>
</evidence>
<reference evidence="3 4" key="1">
    <citation type="submission" date="2014-04" db="EMBL/GenBank/DDBJ databases">
        <authorList>
            <consortium name="DOE Joint Genome Institute"/>
            <person name="Kuo A."/>
            <person name="Kohler A."/>
            <person name="Nagy L.G."/>
            <person name="Floudas D."/>
            <person name="Copeland A."/>
            <person name="Barry K.W."/>
            <person name="Cichocki N."/>
            <person name="Veneault-Fourrey C."/>
            <person name="LaButti K."/>
            <person name="Lindquist E.A."/>
            <person name="Lipzen A."/>
            <person name="Lundell T."/>
            <person name="Morin E."/>
            <person name="Murat C."/>
            <person name="Sun H."/>
            <person name="Tunlid A."/>
            <person name="Henrissat B."/>
            <person name="Grigoriev I.V."/>
            <person name="Hibbett D.S."/>
            <person name="Martin F."/>
            <person name="Nordberg H.P."/>
            <person name="Cantor M.N."/>
            <person name="Hua S.X."/>
        </authorList>
    </citation>
    <scope>NUCLEOTIDE SEQUENCE [LARGE SCALE GENOMIC DNA]</scope>
    <source>
        <strain evidence="3 4">LaAM-08-1</strain>
    </source>
</reference>
<sequence length="427" mass="47274">MSQEKLIPIISLLSRALLRIRSTPPRIIASPPTQPRRAAVAILIRVVPSPTANLPVLHPTQPSLTEFFDLDWVKDPNSRPEILFLHRSTSPDGDASCSQPKVRNTDEAHVVFPGGRMEPEDEGGLYTAMRQTWEEIGIDLAESIYTCVGQLDDREITTSLGKRLLMILSPYVFVQLTPHAPPPDPIPTATLHWTPLASLVSPHLPPKWSTVTVDAASRLAPKHSAILRVLVRVLVGSMEFPAILLAPSRNPSASIVQQKTNDSPEQDRPPLKHLKLWGLSLGMTLDLMSYMILPTPNNDTKGQPRNGDAAPLSPLSEVMQLPYQSVAEDFRMEYVAPSLASVFPRFSYPDVNFWIWVFGKRYREVVRGWEASVRAGGTNDRRINWPGSALSTFYAAIRKALVVVIVARALGILLGIAFAGWWIFGGQ</sequence>
<evidence type="ECO:0000313" key="3">
    <source>
        <dbReference type="EMBL" id="KIK05540.1"/>
    </source>
</evidence>
<dbReference type="EMBL" id="KN838559">
    <property type="protein sequence ID" value="KIK05540.1"/>
    <property type="molecule type" value="Genomic_DNA"/>
</dbReference>
<dbReference type="InterPro" id="IPR000086">
    <property type="entry name" value="NUDIX_hydrolase_dom"/>
</dbReference>
<keyword evidence="1" id="KW-1133">Transmembrane helix</keyword>
<dbReference type="InterPro" id="IPR045121">
    <property type="entry name" value="CoAse"/>
</dbReference>
<organism evidence="3 4">
    <name type="scientific">Laccaria amethystina LaAM-08-1</name>
    <dbReference type="NCBI Taxonomy" id="1095629"/>
    <lineage>
        <taxon>Eukaryota</taxon>
        <taxon>Fungi</taxon>
        <taxon>Dikarya</taxon>
        <taxon>Basidiomycota</taxon>
        <taxon>Agaricomycotina</taxon>
        <taxon>Agaricomycetes</taxon>
        <taxon>Agaricomycetidae</taxon>
        <taxon>Agaricales</taxon>
        <taxon>Agaricineae</taxon>
        <taxon>Hydnangiaceae</taxon>
        <taxon>Laccaria</taxon>
    </lineage>
</organism>
<name>A0A0C9X0E5_9AGAR</name>
<accession>A0A0C9X0E5</accession>
<dbReference type="HOGENOM" id="CLU_034764_0_0_1"/>
<feature type="domain" description="Nudix hydrolase" evidence="2">
    <location>
        <begin position="35"/>
        <end position="217"/>
    </location>
</feature>
<dbReference type="OrthoDB" id="70823at2759"/>
<keyword evidence="1" id="KW-0472">Membrane</keyword>
<protein>
    <recommendedName>
        <fullName evidence="2">Nudix hydrolase domain-containing protein</fullName>
    </recommendedName>
</protein>
<evidence type="ECO:0000256" key="1">
    <source>
        <dbReference type="SAM" id="Phobius"/>
    </source>
</evidence>
<dbReference type="STRING" id="1095629.A0A0C9X0E5"/>
<dbReference type="InterPro" id="IPR015797">
    <property type="entry name" value="NUDIX_hydrolase-like_dom_sf"/>
</dbReference>
<reference evidence="4" key="2">
    <citation type="submission" date="2015-01" db="EMBL/GenBank/DDBJ databases">
        <title>Evolutionary Origins and Diversification of the Mycorrhizal Mutualists.</title>
        <authorList>
            <consortium name="DOE Joint Genome Institute"/>
            <consortium name="Mycorrhizal Genomics Consortium"/>
            <person name="Kohler A."/>
            <person name="Kuo A."/>
            <person name="Nagy L.G."/>
            <person name="Floudas D."/>
            <person name="Copeland A."/>
            <person name="Barry K.W."/>
            <person name="Cichocki N."/>
            <person name="Veneault-Fourrey C."/>
            <person name="LaButti K."/>
            <person name="Lindquist E.A."/>
            <person name="Lipzen A."/>
            <person name="Lundell T."/>
            <person name="Morin E."/>
            <person name="Murat C."/>
            <person name="Riley R."/>
            <person name="Ohm R."/>
            <person name="Sun H."/>
            <person name="Tunlid A."/>
            <person name="Henrissat B."/>
            <person name="Grigoriev I.V."/>
            <person name="Hibbett D.S."/>
            <person name="Martin F."/>
        </authorList>
    </citation>
    <scope>NUCLEOTIDE SEQUENCE [LARGE SCALE GENOMIC DNA]</scope>
    <source>
        <strain evidence="4">LaAM-08-1</strain>
    </source>
</reference>
<gene>
    <name evidence="3" type="ORF">K443DRAFT_344425</name>
</gene>
<dbReference type="PANTHER" id="PTHR12992">
    <property type="entry name" value="NUDIX HYDROLASE"/>
    <property type="match status" value="1"/>
</dbReference>
<dbReference type="SUPFAM" id="SSF55811">
    <property type="entry name" value="Nudix"/>
    <property type="match status" value="1"/>
</dbReference>